<evidence type="ECO:0000259" key="1">
    <source>
        <dbReference type="Pfam" id="PF18765"/>
    </source>
</evidence>
<gene>
    <name evidence="2" type="ORF">SAMN02745219_01147</name>
</gene>
<feature type="domain" description="Polymerase beta nucleotidyltransferase" evidence="1">
    <location>
        <begin position="43"/>
        <end position="129"/>
    </location>
</feature>
<reference evidence="3" key="1">
    <citation type="submission" date="2016-11" db="EMBL/GenBank/DDBJ databases">
        <authorList>
            <person name="Varghese N."/>
            <person name="Submissions S."/>
        </authorList>
    </citation>
    <scope>NUCLEOTIDE SEQUENCE [LARGE SCALE GENOMIC DNA]</scope>
    <source>
        <strain evidence="3">DSM 16057</strain>
    </source>
</reference>
<dbReference type="CDD" id="cd05403">
    <property type="entry name" value="NT_KNTase_like"/>
    <property type="match status" value="1"/>
</dbReference>
<dbReference type="InterPro" id="IPR041633">
    <property type="entry name" value="Polbeta"/>
</dbReference>
<dbReference type="RefSeq" id="WP_072867910.1">
    <property type="nucleotide sequence ID" value="NZ_FQZM01000012.1"/>
</dbReference>
<dbReference type="SUPFAM" id="SSF81301">
    <property type="entry name" value="Nucleotidyltransferase"/>
    <property type="match status" value="1"/>
</dbReference>
<sequence>MPFLTPEKWQEYVDGWREARVRRKKQMDARARQALSAARSLAGLLAEDPAVVRVWLFGSLALYLKGQREYRADSDIDLAVEGLPAERFFPVLSLLNEKSPRPVDLVDISACSPSVRQSIIERGLLLYERPGTTADSGQ</sequence>
<dbReference type="InterPro" id="IPR024700">
    <property type="entry name" value="UCP020217"/>
</dbReference>
<dbReference type="EMBL" id="FQZM01000012">
    <property type="protein sequence ID" value="SHI81841.1"/>
    <property type="molecule type" value="Genomic_DNA"/>
</dbReference>
<name>A0A1M6E8S5_9FIRM</name>
<organism evidence="2 3">
    <name type="scientific">Desulfofundulus thermosubterraneus DSM 16057</name>
    <dbReference type="NCBI Taxonomy" id="1121432"/>
    <lineage>
        <taxon>Bacteria</taxon>
        <taxon>Bacillati</taxon>
        <taxon>Bacillota</taxon>
        <taxon>Clostridia</taxon>
        <taxon>Eubacteriales</taxon>
        <taxon>Peptococcaceae</taxon>
        <taxon>Desulfofundulus</taxon>
    </lineage>
</organism>
<dbReference type="Pfam" id="PF18765">
    <property type="entry name" value="Polbeta"/>
    <property type="match status" value="1"/>
</dbReference>
<dbReference type="Gene3D" id="3.30.460.10">
    <property type="entry name" value="Beta Polymerase, domain 2"/>
    <property type="match status" value="1"/>
</dbReference>
<proteinExistence type="predicted"/>
<protein>
    <recommendedName>
        <fullName evidence="1">Polymerase beta nucleotidyltransferase domain-containing protein</fullName>
    </recommendedName>
</protein>
<evidence type="ECO:0000313" key="3">
    <source>
        <dbReference type="Proteomes" id="UP000184529"/>
    </source>
</evidence>
<dbReference type="PIRSF" id="PIRSF020217">
    <property type="entry name" value="UCP020217"/>
    <property type="match status" value="1"/>
</dbReference>
<dbReference type="Proteomes" id="UP000184529">
    <property type="component" value="Unassembled WGS sequence"/>
</dbReference>
<dbReference type="AlphaFoldDB" id="A0A1M6E8S5"/>
<keyword evidence="3" id="KW-1185">Reference proteome</keyword>
<dbReference type="InterPro" id="IPR043519">
    <property type="entry name" value="NT_sf"/>
</dbReference>
<evidence type="ECO:0000313" key="2">
    <source>
        <dbReference type="EMBL" id="SHI81841.1"/>
    </source>
</evidence>
<dbReference type="STRING" id="1121432.SAMN02745219_01147"/>
<accession>A0A1M6E8S5</accession>